<accession>A0A1G7Y2T5</accession>
<evidence type="ECO:0000313" key="2">
    <source>
        <dbReference type="EMBL" id="SDG90576.1"/>
    </source>
</evidence>
<feature type="compositionally biased region" description="Polar residues" evidence="1">
    <location>
        <begin position="8"/>
        <end position="28"/>
    </location>
</feature>
<dbReference type="OrthoDB" id="9803297at2"/>
<reference evidence="3" key="1">
    <citation type="submission" date="2016-10" db="EMBL/GenBank/DDBJ databases">
        <authorList>
            <person name="Varghese N."/>
            <person name="Submissions S."/>
        </authorList>
    </citation>
    <scope>NUCLEOTIDE SEQUENCE [LARGE SCALE GENOMIC DNA]</scope>
    <source>
        <strain evidence="3">DSM 527</strain>
    </source>
</reference>
<feature type="region of interest" description="Disordered" evidence="1">
    <location>
        <begin position="1"/>
        <end position="46"/>
    </location>
</feature>
<dbReference type="AlphaFoldDB" id="A0A1G7Y2T5"/>
<evidence type="ECO:0000256" key="1">
    <source>
        <dbReference type="SAM" id="MobiDB-lite"/>
    </source>
</evidence>
<name>A0A1G7Y2T5_CHIFI</name>
<feature type="compositionally biased region" description="Basic and acidic residues" evidence="1">
    <location>
        <begin position="540"/>
        <end position="551"/>
    </location>
</feature>
<feature type="compositionally biased region" description="Acidic residues" evidence="1">
    <location>
        <begin position="487"/>
        <end position="520"/>
    </location>
</feature>
<organism evidence="2 3">
    <name type="scientific">Chitinophaga filiformis</name>
    <name type="common">Myxococcus filiformis</name>
    <name type="synonym">Flexibacter filiformis</name>
    <dbReference type="NCBI Taxonomy" id="104663"/>
    <lineage>
        <taxon>Bacteria</taxon>
        <taxon>Pseudomonadati</taxon>
        <taxon>Bacteroidota</taxon>
        <taxon>Chitinophagia</taxon>
        <taxon>Chitinophagales</taxon>
        <taxon>Chitinophagaceae</taxon>
        <taxon>Chitinophaga</taxon>
    </lineage>
</organism>
<gene>
    <name evidence="2" type="ORF">SAMN04488121_107175</name>
</gene>
<dbReference type="RefSeq" id="WP_143011578.1">
    <property type="nucleotide sequence ID" value="NZ_FNBN01000007.1"/>
</dbReference>
<dbReference type="Proteomes" id="UP000199045">
    <property type="component" value="Unassembled WGS sequence"/>
</dbReference>
<proteinExistence type="predicted"/>
<feature type="compositionally biased region" description="Basic and acidic residues" evidence="1">
    <location>
        <begin position="477"/>
        <end position="486"/>
    </location>
</feature>
<protein>
    <submittedName>
        <fullName evidence="2">Uncharacterized protein</fullName>
    </submittedName>
</protein>
<dbReference type="EMBL" id="FNBN01000007">
    <property type="protein sequence ID" value="SDG90576.1"/>
    <property type="molecule type" value="Genomic_DNA"/>
</dbReference>
<sequence length="551" mass="61687">MPYESRNTKTITSPSTFATSNQSISGISKTAVPPLQKAPTEEQSEERIAQMYNEHAGKVNSFPLPDGNKSAGDEKAGITPFQLKESNKGEAADAAPEAWHVVQRQQGRVQAAVQLKKGDGAKGNTSEKPVQRMVKYEFDPGTNKFFNVKYIRGNQPLSLIGKMHGKHTTADASQAAVYELGLEGRTLEDGLHYLTEVTKAYLNMPGNYLMEFHMNNTGNIAYNSRNEGIPLAFHTYFELHKKLYLYSLQAGNLVQQYKGADDAGKQMLAFQMLAMVNNITYNLGEFRDVVPLVSLYSKGEKGGKEKEAKASLYETERLLRGGGTIDEETKAELKLELMDHFDLAAIKMIYDTSEEADKEEAYALNLRTALNWLDIDLLASKVVDMDSGKIADKKVFERIAGELVTNMIHNHIVQMYVSYPEVAKAVNFQNFSITDITALMEKKNFSPLNDEVAQIYEEGIVDMWEEEDDAEVEEETEGKGKEKYDGEGELDETEDAVGVDIESDYDYDYDEGLDGENALDEEIKGLNEEITTDNFIPASTKEERKNTTYHF</sequence>
<evidence type="ECO:0000313" key="3">
    <source>
        <dbReference type="Proteomes" id="UP000199045"/>
    </source>
</evidence>
<feature type="compositionally biased region" description="Acidic residues" evidence="1">
    <location>
        <begin position="467"/>
        <end position="476"/>
    </location>
</feature>
<feature type="region of interest" description="Disordered" evidence="1">
    <location>
        <begin position="467"/>
        <end position="551"/>
    </location>
</feature>